<evidence type="ECO:0000313" key="2">
    <source>
        <dbReference type="Proteomes" id="UP000034054"/>
    </source>
</evidence>
<gene>
    <name evidence="1" type="ORF">UY76_C0031G0008</name>
</gene>
<evidence type="ECO:0008006" key="3">
    <source>
        <dbReference type="Google" id="ProtNLM"/>
    </source>
</evidence>
<dbReference type="AlphaFoldDB" id="A0A0G2AIF0"/>
<evidence type="ECO:0000313" key="1">
    <source>
        <dbReference type="EMBL" id="KKW32364.1"/>
    </source>
</evidence>
<protein>
    <recommendedName>
        <fullName evidence="3">Polymerase nucleotidyl transferase domain-containing protein</fullName>
    </recommendedName>
</protein>
<proteinExistence type="predicted"/>
<name>A0A0G2AIF0_9BACT</name>
<dbReference type="EMBL" id="LCRH01000031">
    <property type="protein sequence ID" value="KKW32364.1"/>
    <property type="molecule type" value="Genomic_DNA"/>
</dbReference>
<reference evidence="1 2" key="1">
    <citation type="journal article" date="2015" name="Nature">
        <title>rRNA introns, odd ribosomes, and small enigmatic genomes across a large radiation of phyla.</title>
        <authorList>
            <person name="Brown C.T."/>
            <person name="Hug L.A."/>
            <person name="Thomas B.C."/>
            <person name="Sharon I."/>
            <person name="Castelle C.J."/>
            <person name="Singh A."/>
            <person name="Wilkins M.J."/>
            <person name="Williams K.H."/>
            <person name="Banfield J.F."/>
        </authorList>
    </citation>
    <scope>NUCLEOTIDE SEQUENCE [LARGE SCALE GENOMIC DNA]</scope>
</reference>
<dbReference type="Proteomes" id="UP000034054">
    <property type="component" value="Unassembled WGS sequence"/>
</dbReference>
<accession>A0A0G2AIF0</accession>
<organism evidence="1 2">
    <name type="scientific">Candidatus Uhrbacteria bacterium GW2011_GWA2_52_8d</name>
    <dbReference type="NCBI Taxonomy" id="1618979"/>
    <lineage>
        <taxon>Bacteria</taxon>
        <taxon>Candidatus Uhriibacteriota</taxon>
    </lineage>
</organism>
<comment type="caution">
    <text evidence="1">The sequence shown here is derived from an EMBL/GenBank/DDBJ whole genome shotgun (WGS) entry which is preliminary data.</text>
</comment>
<sequence length="314" mass="37045">MGARTDLEQSVMRTILWFSQFSYPLTVFEIWKWLLKPERAYGLAEIYTILERSPWLKEKLESHSGFYALKGSGVEKLALDRQVRFLDAERKFRVLRRAAHYFSLLPGVRSVAVGNTLAWWSTTKDSDIDLYIVTRPGHIWSSRFWLVVPFLLMGRRPSHAGSPPYQGGARGGLDPFCFSFFSTTQRLNLEELCLPRDYYMAFWIRSLVPIFDRDGSLADLYKENRWAIRSLPNAHPRAQHHRHEPRQVLTLPIQWKFIEPLFRSVQRNRLPAHLRELANLDSRVVVTDEVLKFHDNDRREQYRDTFESLLQRHL</sequence>